<dbReference type="EMBL" id="JAAMOX010000001">
    <property type="protein sequence ID" value="NIH52460.1"/>
    <property type="molecule type" value="Genomic_DNA"/>
</dbReference>
<gene>
    <name evidence="1" type="ORF">FHX76_000328</name>
</gene>
<protein>
    <submittedName>
        <fullName evidence="1">Uridine kinase</fullName>
    </submittedName>
</protein>
<dbReference type="Proteomes" id="UP000541033">
    <property type="component" value="Unassembled WGS sequence"/>
</dbReference>
<keyword evidence="1" id="KW-0808">Transferase</keyword>
<proteinExistence type="predicted"/>
<dbReference type="GO" id="GO:0016301">
    <property type="term" value="F:kinase activity"/>
    <property type="evidence" value="ECO:0007669"/>
    <property type="project" value="UniProtKB-KW"/>
</dbReference>
<organism evidence="1 2">
    <name type="scientific">Lysinibacter cavernae</name>
    <dbReference type="NCBI Taxonomy" id="1640652"/>
    <lineage>
        <taxon>Bacteria</taxon>
        <taxon>Bacillati</taxon>
        <taxon>Actinomycetota</taxon>
        <taxon>Actinomycetes</taxon>
        <taxon>Micrococcales</taxon>
        <taxon>Microbacteriaceae</taxon>
        <taxon>Lysinibacter</taxon>
    </lineage>
</organism>
<evidence type="ECO:0000313" key="1">
    <source>
        <dbReference type="EMBL" id="NIH52460.1"/>
    </source>
</evidence>
<sequence length="206" mass="21829">MNEAAASGPKHSPGQEAALARQASLAGAATAITKCIRPGATVLIDGRSGSGKTEFARSLVAALIGSTPVVLVSMDDVYPGWDGLATASESIVETLLLPRRLNDAGSWRRFDWHTGEIAEQHRVEASAALIVEGCGSLSRASHDLADFSVWLDAPADVRRTRALGRDGAMFEPQWEAWAAQEEALYAREGSRTLADVIVETSNVDSA</sequence>
<reference evidence="1 2" key="1">
    <citation type="submission" date="2020-02" db="EMBL/GenBank/DDBJ databases">
        <title>Sequencing the genomes of 1000 actinobacteria strains.</title>
        <authorList>
            <person name="Klenk H.-P."/>
        </authorList>
    </citation>
    <scope>NUCLEOTIDE SEQUENCE [LARGE SCALE GENOMIC DNA]</scope>
    <source>
        <strain evidence="1 2">DSM 27960</strain>
    </source>
</reference>
<keyword evidence="1" id="KW-0418">Kinase</keyword>
<dbReference type="NCBIfam" id="NF005115">
    <property type="entry name" value="PRK06547.1"/>
    <property type="match status" value="1"/>
</dbReference>
<dbReference type="InterPro" id="IPR027417">
    <property type="entry name" value="P-loop_NTPase"/>
</dbReference>
<dbReference type="Gene3D" id="3.40.50.300">
    <property type="entry name" value="P-loop containing nucleotide triphosphate hydrolases"/>
    <property type="match status" value="1"/>
</dbReference>
<comment type="caution">
    <text evidence="1">The sequence shown here is derived from an EMBL/GenBank/DDBJ whole genome shotgun (WGS) entry which is preliminary data.</text>
</comment>
<dbReference type="AlphaFoldDB" id="A0A7X5QZ05"/>
<dbReference type="SUPFAM" id="SSF52540">
    <property type="entry name" value="P-loop containing nucleoside triphosphate hydrolases"/>
    <property type="match status" value="1"/>
</dbReference>
<accession>A0A7X5QZ05</accession>
<evidence type="ECO:0000313" key="2">
    <source>
        <dbReference type="Proteomes" id="UP000541033"/>
    </source>
</evidence>
<dbReference type="RefSeq" id="WP_208402403.1">
    <property type="nucleotide sequence ID" value="NZ_JAAMOX010000001.1"/>
</dbReference>
<keyword evidence="2" id="KW-1185">Reference proteome</keyword>
<name>A0A7X5QZ05_9MICO</name>